<dbReference type="GO" id="GO:0004029">
    <property type="term" value="F:aldehyde dehydrogenase (NAD+) activity"/>
    <property type="evidence" value="ECO:0007669"/>
    <property type="project" value="UniProtKB-EC"/>
</dbReference>
<evidence type="ECO:0000256" key="5">
    <source>
        <dbReference type="ARBA" id="ARBA00024226"/>
    </source>
</evidence>
<accession>A0A4P9X954</accession>
<dbReference type="InterPro" id="IPR016161">
    <property type="entry name" value="Ald_DH/histidinol_DH"/>
</dbReference>
<dbReference type="SUPFAM" id="SSF53720">
    <property type="entry name" value="ALDH-like"/>
    <property type="match status" value="1"/>
</dbReference>
<dbReference type="EC" id="1.2.1.3" evidence="5"/>
<gene>
    <name evidence="9" type="ORF">CXG81DRAFT_18691</name>
</gene>
<dbReference type="PROSITE" id="PS00687">
    <property type="entry name" value="ALDEHYDE_DEHYDR_GLU"/>
    <property type="match status" value="1"/>
</dbReference>
<feature type="active site" evidence="6">
    <location>
        <position position="300"/>
    </location>
</feature>
<dbReference type="AlphaFoldDB" id="A0A4P9X954"/>
<dbReference type="InterPro" id="IPR044638">
    <property type="entry name" value="ALDH7A1-like"/>
</dbReference>
<evidence type="ECO:0000256" key="3">
    <source>
        <dbReference type="ARBA" id="ARBA00023002"/>
    </source>
</evidence>
<dbReference type="EMBL" id="ML014169">
    <property type="protein sequence ID" value="RKP01521.1"/>
    <property type="molecule type" value="Genomic_DNA"/>
</dbReference>
<evidence type="ECO:0000256" key="2">
    <source>
        <dbReference type="ARBA" id="ARBA00011881"/>
    </source>
</evidence>
<dbReference type="InterPro" id="IPR016163">
    <property type="entry name" value="Ald_DH_C"/>
</dbReference>
<evidence type="ECO:0000256" key="1">
    <source>
        <dbReference type="ARBA" id="ARBA00009986"/>
    </source>
</evidence>
<evidence type="ECO:0000256" key="6">
    <source>
        <dbReference type="PROSITE-ProRule" id="PRU10007"/>
    </source>
</evidence>
<name>A0A4P9X954_9FUNG</name>
<dbReference type="InterPro" id="IPR016162">
    <property type="entry name" value="Ald_DH_N"/>
</dbReference>
<dbReference type="PANTHER" id="PTHR43521:SF1">
    <property type="entry name" value="ALPHA-AMINOADIPIC SEMIALDEHYDE DEHYDROGENASE"/>
    <property type="match status" value="1"/>
</dbReference>
<evidence type="ECO:0000313" key="10">
    <source>
        <dbReference type="Proteomes" id="UP000274922"/>
    </source>
</evidence>
<protein>
    <recommendedName>
        <fullName evidence="5">aldehyde dehydrogenase (NAD(+))</fullName>
        <ecNumber evidence="5">1.2.1.3</ecNumber>
    </recommendedName>
</protein>
<evidence type="ECO:0000256" key="4">
    <source>
        <dbReference type="ARBA" id="ARBA00023027"/>
    </source>
</evidence>
<keyword evidence="3 7" id="KW-0560">Oxidoreductase</keyword>
<dbReference type="CDD" id="cd07130">
    <property type="entry name" value="ALDH_F7_AASADH"/>
    <property type="match status" value="1"/>
</dbReference>
<dbReference type="InterPro" id="IPR029510">
    <property type="entry name" value="Ald_DH_CS_GLU"/>
</dbReference>
<dbReference type="Gene3D" id="3.40.605.10">
    <property type="entry name" value="Aldehyde Dehydrogenase, Chain A, domain 1"/>
    <property type="match status" value="1"/>
</dbReference>
<evidence type="ECO:0000256" key="7">
    <source>
        <dbReference type="RuleBase" id="RU003345"/>
    </source>
</evidence>
<dbReference type="Proteomes" id="UP000274922">
    <property type="component" value="Unassembled WGS sequence"/>
</dbReference>
<dbReference type="Gene3D" id="3.40.309.10">
    <property type="entry name" value="Aldehyde Dehydrogenase, Chain A, domain 2"/>
    <property type="match status" value="1"/>
</dbReference>
<dbReference type="OrthoDB" id="310895at2759"/>
<sequence>MMTAARSVWRAAARTPLASRGSVFGHARHFAASTAAASADHAPLLRRLGLDGDVLPGVYDGAWKGSGAVVESINPSTNEVIGAVRTGTPGELDRVLDEMRKHTDMWRATPAPQRGEIVRQMREALQAKREDLGALVALEMGKIRAEGVGEVQEYIDIADLAVGLSRQIGGKVLPSERPGHYLVENYNPLGVVGVISAFNFPVAVYGWNSALALICGNAVVWKGAHTTSLTSVAVTKILQTVLENNNLPGALCSLVSGGADVGKAMAADPRVDLLSFTGSTAVGRDVGVTVQQRFGKSLLELGGNNALIVMEDADIEMAVRSTLFAAVGTAGQRCTTTRRLFVQASIYDAFMAKLLKAYAQVTIGDPLVDGNLCGPLHTRQAVEAYAEGIRQVKAQGGEILFGGRVLSDRPGNFVEPTVTRIDPKAPVVQNEIFAPILHTASFETLEDAIALNNGVHQGLSSSLFTMNMRNVFQWISARGSDCGLTNVNAPTNGAEIGGAFGGEKETGGGRESGSDSWKQYMRRQTATINFSDQIPLAQGIKFGA</sequence>
<organism evidence="9 10">
    <name type="scientific">Caulochytrium protostelioides</name>
    <dbReference type="NCBI Taxonomy" id="1555241"/>
    <lineage>
        <taxon>Eukaryota</taxon>
        <taxon>Fungi</taxon>
        <taxon>Fungi incertae sedis</taxon>
        <taxon>Chytridiomycota</taxon>
        <taxon>Chytridiomycota incertae sedis</taxon>
        <taxon>Chytridiomycetes</taxon>
        <taxon>Caulochytriales</taxon>
        <taxon>Caulochytriaceae</taxon>
        <taxon>Caulochytrium</taxon>
    </lineage>
</organism>
<proteinExistence type="inferred from homology"/>
<keyword evidence="4" id="KW-0520">NAD</keyword>
<comment type="subunit">
    <text evidence="2">Homotetramer.</text>
</comment>
<dbReference type="Pfam" id="PF00171">
    <property type="entry name" value="Aldedh"/>
    <property type="match status" value="1"/>
</dbReference>
<evidence type="ECO:0000259" key="8">
    <source>
        <dbReference type="Pfam" id="PF00171"/>
    </source>
</evidence>
<dbReference type="STRING" id="1555241.A0A4P9X954"/>
<evidence type="ECO:0000313" key="9">
    <source>
        <dbReference type="EMBL" id="RKP01521.1"/>
    </source>
</evidence>
<dbReference type="PANTHER" id="PTHR43521">
    <property type="entry name" value="ALPHA-AMINOADIPIC SEMIALDEHYDE DEHYDROGENASE"/>
    <property type="match status" value="1"/>
</dbReference>
<dbReference type="FunFam" id="3.40.309.10:FF:000018">
    <property type="entry name" value="Alpha-aminoadipic semialdehyde dehydrogenase"/>
    <property type="match status" value="1"/>
</dbReference>
<feature type="domain" description="Aldehyde dehydrogenase" evidence="8">
    <location>
        <begin position="68"/>
        <end position="525"/>
    </location>
</feature>
<reference evidence="10" key="1">
    <citation type="journal article" date="2018" name="Nat. Microbiol.">
        <title>Leveraging single-cell genomics to expand the fungal tree of life.</title>
        <authorList>
            <person name="Ahrendt S.R."/>
            <person name="Quandt C.A."/>
            <person name="Ciobanu D."/>
            <person name="Clum A."/>
            <person name="Salamov A."/>
            <person name="Andreopoulos B."/>
            <person name="Cheng J.F."/>
            <person name="Woyke T."/>
            <person name="Pelin A."/>
            <person name="Henrissat B."/>
            <person name="Reynolds N.K."/>
            <person name="Benny G.L."/>
            <person name="Smith M.E."/>
            <person name="James T.Y."/>
            <person name="Grigoriev I.V."/>
        </authorList>
    </citation>
    <scope>NUCLEOTIDE SEQUENCE [LARGE SCALE GENOMIC DNA]</scope>
    <source>
        <strain evidence="10">ATCC 52028</strain>
    </source>
</reference>
<keyword evidence="10" id="KW-1185">Reference proteome</keyword>
<comment type="similarity">
    <text evidence="1 7">Belongs to the aldehyde dehydrogenase family.</text>
</comment>
<dbReference type="InterPro" id="IPR015590">
    <property type="entry name" value="Aldehyde_DH_dom"/>
</dbReference>